<dbReference type="HOGENOM" id="CLU_010119_6_2_1"/>
<dbReference type="Pfam" id="PF03171">
    <property type="entry name" value="2OG-FeII_Oxy"/>
    <property type="match status" value="1"/>
</dbReference>
<evidence type="ECO:0000259" key="2">
    <source>
        <dbReference type="Pfam" id="PF14226"/>
    </source>
</evidence>
<dbReference type="InterPro" id="IPR027443">
    <property type="entry name" value="IPNS-like_sf"/>
</dbReference>
<dbReference type="GeneTree" id="ENSGT00530000064489"/>
<dbReference type="eggNOG" id="KOG0143">
    <property type="taxonomic scope" value="Eukaryota"/>
</dbReference>
<accession>H2YAE2</accession>
<evidence type="ECO:0000313" key="3">
    <source>
        <dbReference type="Ensembl" id="ENSCSAVP00000002290.1"/>
    </source>
</evidence>
<dbReference type="Proteomes" id="UP000007875">
    <property type="component" value="Unassembled WGS sequence"/>
</dbReference>
<dbReference type="SUPFAM" id="SSF51197">
    <property type="entry name" value="Clavaminate synthase-like"/>
    <property type="match status" value="1"/>
</dbReference>
<name>H2YAE2_CIOSA</name>
<evidence type="ECO:0000259" key="1">
    <source>
        <dbReference type="Pfam" id="PF03171"/>
    </source>
</evidence>
<proteinExistence type="predicted"/>
<protein>
    <recommendedName>
        <fullName evidence="5">Fe2OG dioxygenase domain-containing protein</fullName>
    </recommendedName>
</protein>
<dbReference type="InterPro" id="IPR050231">
    <property type="entry name" value="Iron_ascorbate_oxido_reductase"/>
</dbReference>
<dbReference type="Pfam" id="PF14226">
    <property type="entry name" value="DIOX_N"/>
    <property type="match status" value="1"/>
</dbReference>
<keyword evidence="4" id="KW-1185">Reference proteome</keyword>
<dbReference type="Gene3D" id="2.60.120.330">
    <property type="entry name" value="B-lactam Antibiotic, Isopenicillin N Synthase, Chain"/>
    <property type="match status" value="1"/>
</dbReference>
<dbReference type="PANTHER" id="PTHR47990">
    <property type="entry name" value="2-OXOGLUTARATE (2OG) AND FE(II)-DEPENDENT OXYGENASE SUPERFAMILY PROTEIN-RELATED"/>
    <property type="match status" value="1"/>
</dbReference>
<organism evidence="3 4">
    <name type="scientific">Ciona savignyi</name>
    <name type="common">Pacific transparent sea squirt</name>
    <dbReference type="NCBI Taxonomy" id="51511"/>
    <lineage>
        <taxon>Eukaryota</taxon>
        <taxon>Metazoa</taxon>
        <taxon>Chordata</taxon>
        <taxon>Tunicata</taxon>
        <taxon>Ascidiacea</taxon>
        <taxon>Phlebobranchia</taxon>
        <taxon>Cionidae</taxon>
        <taxon>Ciona</taxon>
    </lineage>
</organism>
<dbReference type="InterPro" id="IPR044861">
    <property type="entry name" value="IPNS-like_FE2OG_OXY"/>
</dbReference>
<dbReference type="Ensembl" id="ENSCSAVT00000002328.1">
    <property type="protein sequence ID" value="ENSCSAVP00000002290.1"/>
    <property type="gene ID" value="ENSCSAVG00000001337.1"/>
</dbReference>
<feature type="domain" description="Isopenicillin N synthase-like Fe(2+) 2OG dioxygenase" evidence="1">
    <location>
        <begin position="172"/>
        <end position="240"/>
    </location>
</feature>
<dbReference type="OMA" id="CRLLHYF"/>
<reference evidence="3" key="3">
    <citation type="submission" date="2025-09" db="UniProtKB">
        <authorList>
            <consortium name="Ensembl"/>
        </authorList>
    </citation>
    <scope>IDENTIFICATION</scope>
</reference>
<dbReference type="InterPro" id="IPR026992">
    <property type="entry name" value="DIOX_N"/>
</dbReference>
<evidence type="ECO:0008006" key="5">
    <source>
        <dbReference type="Google" id="ProtNLM"/>
    </source>
</evidence>
<feature type="domain" description="Non-haem dioxygenase N-terminal" evidence="2">
    <location>
        <begin position="3"/>
        <end position="106"/>
    </location>
</feature>
<dbReference type="InParanoid" id="H2YAE2"/>
<reference evidence="3" key="2">
    <citation type="submission" date="2025-08" db="UniProtKB">
        <authorList>
            <consortium name="Ensembl"/>
        </authorList>
    </citation>
    <scope>IDENTIFICATION</scope>
</reference>
<dbReference type="AlphaFoldDB" id="H2YAE2"/>
<evidence type="ECO:0000313" key="4">
    <source>
        <dbReference type="Proteomes" id="UP000007875"/>
    </source>
</evidence>
<dbReference type="STRING" id="51511.ENSCSAVP00000002290"/>
<reference evidence="4" key="1">
    <citation type="submission" date="2003-08" db="EMBL/GenBank/DDBJ databases">
        <authorList>
            <person name="Birren B."/>
            <person name="Nusbaum C."/>
            <person name="Abebe A."/>
            <person name="Abouelleil A."/>
            <person name="Adekoya E."/>
            <person name="Ait-zahra M."/>
            <person name="Allen N."/>
            <person name="Allen T."/>
            <person name="An P."/>
            <person name="Anderson M."/>
            <person name="Anderson S."/>
            <person name="Arachchi H."/>
            <person name="Armbruster J."/>
            <person name="Bachantsang P."/>
            <person name="Baldwin J."/>
            <person name="Barry A."/>
            <person name="Bayul T."/>
            <person name="Blitshsteyn B."/>
            <person name="Bloom T."/>
            <person name="Blye J."/>
            <person name="Boguslavskiy L."/>
            <person name="Borowsky M."/>
            <person name="Boukhgalter B."/>
            <person name="Brunache A."/>
            <person name="Butler J."/>
            <person name="Calixte N."/>
            <person name="Calvo S."/>
            <person name="Camarata J."/>
            <person name="Campo K."/>
            <person name="Chang J."/>
            <person name="Cheshatsang Y."/>
            <person name="Citroen M."/>
            <person name="Collymore A."/>
            <person name="Considine T."/>
            <person name="Cook A."/>
            <person name="Cooke P."/>
            <person name="Corum B."/>
            <person name="Cuomo C."/>
            <person name="David R."/>
            <person name="Dawoe T."/>
            <person name="Degray S."/>
            <person name="Dodge S."/>
            <person name="Dooley K."/>
            <person name="Dorje P."/>
            <person name="Dorjee K."/>
            <person name="Dorris L."/>
            <person name="Duffey N."/>
            <person name="Dupes A."/>
            <person name="Elkins T."/>
            <person name="Engels R."/>
            <person name="Erickson J."/>
            <person name="Farina A."/>
            <person name="Faro S."/>
            <person name="Ferreira P."/>
            <person name="Fischer H."/>
            <person name="Fitzgerald M."/>
            <person name="Foley K."/>
            <person name="Gage D."/>
            <person name="Galagan J."/>
            <person name="Gearin G."/>
            <person name="Gnerre S."/>
            <person name="Gnirke A."/>
            <person name="Goyette A."/>
            <person name="Graham J."/>
            <person name="Grandbois E."/>
            <person name="Gyaltsen K."/>
            <person name="Hafez N."/>
            <person name="Hagopian D."/>
            <person name="Hagos B."/>
            <person name="Hall J."/>
            <person name="Hatcher B."/>
            <person name="Heller A."/>
            <person name="Higgins H."/>
            <person name="Honan T."/>
            <person name="Horn A."/>
            <person name="Houde N."/>
            <person name="Hughes L."/>
            <person name="Hulme W."/>
            <person name="Husby E."/>
            <person name="Iliev I."/>
            <person name="Jaffe D."/>
            <person name="Jones C."/>
            <person name="Kamal M."/>
            <person name="Kamat A."/>
            <person name="Kamvysselis M."/>
            <person name="Karlsson E."/>
            <person name="Kells C."/>
            <person name="Kieu A."/>
            <person name="Kisner P."/>
            <person name="Kodira C."/>
            <person name="Kulbokas E."/>
            <person name="Labutti K."/>
            <person name="Lama D."/>
            <person name="Landers T."/>
            <person name="Leger J."/>
            <person name="Levine S."/>
            <person name="Lewis D."/>
            <person name="Lewis T."/>
            <person name="Lindblad-toh K."/>
            <person name="Liu X."/>
            <person name="Lokyitsang T."/>
            <person name="Lokyitsang Y."/>
            <person name="Lucien O."/>
            <person name="Lui A."/>
            <person name="Ma L.J."/>
            <person name="Mabbitt R."/>
            <person name="Macdonald J."/>
            <person name="Maclean C."/>
            <person name="Major J."/>
            <person name="Manning J."/>
            <person name="Marabella R."/>
            <person name="Maru K."/>
            <person name="Matthews C."/>
            <person name="Mauceli E."/>
            <person name="Mccarthy M."/>
            <person name="Mcdonough S."/>
            <person name="Mcghee T."/>
            <person name="Meldrim J."/>
            <person name="Meneus L."/>
            <person name="Mesirov J."/>
            <person name="Mihalev A."/>
            <person name="Mihova T."/>
            <person name="Mikkelsen T."/>
            <person name="Mlenga V."/>
            <person name="Moru K."/>
            <person name="Mozes J."/>
            <person name="Mulrain L."/>
            <person name="Munson G."/>
            <person name="Naylor J."/>
            <person name="Newes C."/>
            <person name="Nguyen C."/>
            <person name="Nguyen N."/>
            <person name="Nguyen T."/>
            <person name="Nicol R."/>
            <person name="Nielsen C."/>
            <person name="Nizzari M."/>
            <person name="Norbu C."/>
            <person name="Norbu N."/>
            <person name="O'donnell P."/>
            <person name="Okoawo O."/>
            <person name="O'leary S."/>
            <person name="Omotosho B."/>
            <person name="O'neill K."/>
            <person name="Osman S."/>
            <person name="Parker S."/>
            <person name="Perrin D."/>
            <person name="Phunkhang P."/>
            <person name="Piqani B."/>
            <person name="Purcell S."/>
            <person name="Rachupka T."/>
            <person name="Ramasamy U."/>
            <person name="Rameau R."/>
            <person name="Ray V."/>
            <person name="Raymond C."/>
            <person name="Retta R."/>
            <person name="Richardson S."/>
            <person name="Rise C."/>
            <person name="Rodriguez J."/>
            <person name="Rogers J."/>
            <person name="Rogov P."/>
            <person name="Rutman M."/>
            <person name="Schupbach R."/>
            <person name="Seaman C."/>
            <person name="Settipalli S."/>
            <person name="Sharpe T."/>
            <person name="Sheridan J."/>
            <person name="Sherpa N."/>
            <person name="Shi J."/>
            <person name="Smirnov S."/>
            <person name="Smith C."/>
            <person name="Sougnez C."/>
            <person name="Spencer B."/>
            <person name="Stalker J."/>
            <person name="Stange-thomann N."/>
            <person name="Stavropoulos S."/>
            <person name="Stetson K."/>
            <person name="Stone C."/>
            <person name="Stone S."/>
            <person name="Stubbs M."/>
            <person name="Talamas J."/>
            <person name="Tchuinga P."/>
            <person name="Tenzing P."/>
            <person name="Tesfaye S."/>
            <person name="Theodore J."/>
            <person name="Thoulutsang Y."/>
            <person name="Topham K."/>
            <person name="Towey S."/>
            <person name="Tsamla T."/>
            <person name="Tsomo N."/>
            <person name="Vallee D."/>
            <person name="Vassiliev H."/>
            <person name="Venkataraman V."/>
            <person name="Vinson J."/>
            <person name="Vo A."/>
            <person name="Wade C."/>
            <person name="Wang S."/>
            <person name="Wangchuk T."/>
            <person name="Wangdi T."/>
            <person name="Whittaker C."/>
            <person name="Wilkinson J."/>
            <person name="Wu Y."/>
            <person name="Wyman D."/>
            <person name="Yadav S."/>
            <person name="Yang S."/>
            <person name="Yang X."/>
            <person name="Yeager S."/>
            <person name="Yee E."/>
            <person name="Young G."/>
            <person name="Zainoun J."/>
            <person name="Zembeck L."/>
            <person name="Zimmer A."/>
            <person name="Zody M."/>
            <person name="Lander E."/>
        </authorList>
    </citation>
    <scope>NUCLEOTIDE SEQUENCE [LARGE SCALE GENOMIC DNA]</scope>
</reference>
<sequence>MIHVIDFGHCRPNVQVTDTKLKETGKALVDVLSSTGFVYLKNFGISRGLIENVRDAADGIFTAPSIEKEKYARDPFTNCGYIGLATERLDDGCPYEYKEAFHVASVALDPSVGMKWPHDLSPNFAALSRTFMEECKALSFRILELIGIGLDLKDPFVLTTYHNSTNKSGSMSTLRILYYPPIPDNSGGEICRLGEHSDWCSINLLFQDNVGGLQVDIDGKYVDATPVDGALLLNIGDSLEKM</sequence>